<accession>A0AAD6ZYU6</accession>
<comment type="caution">
    <text evidence="3">The sequence shown here is derived from an EMBL/GenBank/DDBJ whole genome shotgun (WGS) entry which is preliminary data.</text>
</comment>
<name>A0AAD6ZYU6_9AGAR</name>
<feature type="domain" description="Ig-like" evidence="2">
    <location>
        <begin position="275"/>
        <end position="428"/>
    </location>
</feature>
<feature type="transmembrane region" description="Helical" evidence="1">
    <location>
        <begin position="50"/>
        <end position="74"/>
    </location>
</feature>
<keyword evidence="1" id="KW-0812">Transmembrane</keyword>
<feature type="transmembrane region" description="Helical" evidence="1">
    <location>
        <begin position="95"/>
        <end position="116"/>
    </location>
</feature>
<evidence type="ECO:0000313" key="3">
    <source>
        <dbReference type="EMBL" id="KAJ7346150.1"/>
    </source>
</evidence>
<dbReference type="Proteomes" id="UP001218218">
    <property type="component" value="Unassembled WGS sequence"/>
</dbReference>
<feature type="transmembrane region" description="Helical" evidence="1">
    <location>
        <begin position="128"/>
        <end position="145"/>
    </location>
</feature>
<reference evidence="3" key="1">
    <citation type="submission" date="2023-03" db="EMBL/GenBank/DDBJ databases">
        <title>Massive genome expansion in bonnet fungi (Mycena s.s.) driven by repeated elements and novel gene families across ecological guilds.</title>
        <authorList>
            <consortium name="Lawrence Berkeley National Laboratory"/>
            <person name="Harder C.B."/>
            <person name="Miyauchi S."/>
            <person name="Viragh M."/>
            <person name="Kuo A."/>
            <person name="Thoen E."/>
            <person name="Andreopoulos B."/>
            <person name="Lu D."/>
            <person name="Skrede I."/>
            <person name="Drula E."/>
            <person name="Henrissat B."/>
            <person name="Morin E."/>
            <person name="Kohler A."/>
            <person name="Barry K."/>
            <person name="LaButti K."/>
            <person name="Morin E."/>
            <person name="Salamov A."/>
            <person name="Lipzen A."/>
            <person name="Mereny Z."/>
            <person name="Hegedus B."/>
            <person name="Baldrian P."/>
            <person name="Stursova M."/>
            <person name="Weitz H."/>
            <person name="Taylor A."/>
            <person name="Grigoriev I.V."/>
            <person name="Nagy L.G."/>
            <person name="Martin F."/>
            <person name="Kauserud H."/>
        </authorList>
    </citation>
    <scope>NUCLEOTIDE SEQUENCE</scope>
    <source>
        <strain evidence="3">CBHHK002</strain>
    </source>
</reference>
<proteinExistence type="predicted"/>
<evidence type="ECO:0000313" key="4">
    <source>
        <dbReference type="Proteomes" id="UP001218218"/>
    </source>
</evidence>
<dbReference type="EMBL" id="JARIHO010000021">
    <property type="protein sequence ID" value="KAJ7346150.1"/>
    <property type="molecule type" value="Genomic_DNA"/>
</dbReference>
<keyword evidence="1" id="KW-1133">Transmembrane helix</keyword>
<dbReference type="PROSITE" id="PS50835">
    <property type="entry name" value="IG_LIKE"/>
    <property type="match status" value="1"/>
</dbReference>
<protein>
    <recommendedName>
        <fullName evidence="2">Ig-like domain-containing protein</fullName>
    </recommendedName>
</protein>
<sequence>MPFSKDNSNYAETAHLTESEEEFDPYRLQERPVPPRQFRLVKRGLWFHLMGWPVLVVLAQLFLQALGWGFLVAIQYQGQIALPFSTAEWAENNPHIVTLVATLVSTVLAAGSSYFFSYALRRSMSLYLLRPMSLAALGASVNIAMRSLVFHRRHWKWPAVSLLFFIMAGIQTSVWSTLITPVRVIISTPLVGHEIDLESPILQQMYNAGTFDVCQRAGRDGAVYGGVPESGYANGEAYLGLPAAVSLLSRGFNVSTRGILAATLNDTHVGSWSIPGTVQMQGSRPKGISDTYSMSQQGFTADVSCTVQTLTNDTTSPTVSWYIDSVKKWGTDLPRPNITYINVSSNCTSIPPVLMNITDAYVSADGEYLWAVGCDPTPETSNNYTLILQATGNYTDLTGRSETSYLVCQIAPKATIVRADYAGEINVSLMESPESTGSPTVAAGGAAGFFAMYIITDLVWHQQGITVNGVADQLVELSENVADDERFKIVESYLQGVIEYSASILRACLSADGLTFVGGVPSNITRPTSGTWTTQTLGWKQFSTATTLWILIPGIFMFCSTLALVVVAIYRHRGEIYSDHTQIFDPSDPLHLIAAAAAGGLNNVFKGFGEQDITNGAKLPVLLGSVPGRGPALVRADEYAPVSAIHLPPPAI</sequence>
<organism evidence="3 4">
    <name type="scientific">Mycena albidolilacea</name>
    <dbReference type="NCBI Taxonomy" id="1033008"/>
    <lineage>
        <taxon>Eukaryota</taxon>
        <taxon>Fungi</taxon>
        <taxon>Dikarya</taxon>
        <taxon>Basidiomycota</taxon>
        <taxon>Agaricomycotina</taxon>
        <taxon>Agaricomycetes</taxon>
        <taxon>Agaricomycetidae</taxon>
        <taxon>Agaricales</taxon>
        <taxon>Marasmiineae</taxon>
        <taxon>Mycenaceae</taxon>
        <taxon>Mycena</taxon>
    </lineage>
</organism>
<feature type="transmembrane region" description="Helical" evidence="1">
    <location>
        <begin position="157"/>
        <end position="178"/>
    </location>
</feature>
<gene>
    <name evidence="3" type="ORF">DFH08DRAFT_870625</name>
</gene>
<evidence type="ECO:0000259" key="2">
    <source>
        <dbReference type="PROSITE" id="PS50835"/>
    </source>
</evidence>
<dbReference type="AlphaFoldDB" id="A0AAD6ZYU6"/>
<keyword evidence="1" id="KW-0472">Membrane</keyword>
<dbReference type="InterPro" id="IPR007110">
    <property type="entry name" value="Ig-like_dom"/>
</dbReference>
<keyword evidence="4" id="KW-1185">Reference proteome</keyword>
<evidence type="ECO:0000256" key="1">
    <source>
        <dbReference type="SAM" id="Phobius"/>
    </source>
</evidence>
<feature type="transmembrane region" description="Helical" evidence="1">
    <location>
        <begin position="548"/>
        <end position="570"/>
    </location>
</feature>